<organism evidence="7 8">
    <name type="scientific">Fictibacillus marinisediminis</name>
    <dbReference type="NCBI Taxonomy" id="2878389"/>
    <lineage>
        <taxon>Bacteria</taxon>
        <taxon>Bacillati</taxon>
        <taxon>Bacillota</taxon>
        <taxon>Bacilli</taxon>
        <taxon>Bacillales</taxon>
        <taxon>Fictibacillaceae</taxon>
        <taxon>Fictibacillus</taxon>
    </lineage>
</organism>
<dbReference type="Gene3D" id="3.20.10.10">
    <property type="entry name" value="D-amino Acid Aminotransferase, subunit A, domain 2"/>
    <property type="match status" value="1"/>
</dbReference>
<dbReference type="PANTHER" id="PTHR42743:SF11">
    <property type="entry name" value="AMINODEOXYCHORISMATE LYASE"/>
    <property type="match status" value="1"/>
</dbReference>
<keyword evidence="7" id="KW-0456">Lyase</keyword>
<dbReference type="Proteomes" id="UP001139011">
    <property type="component" value="Unassembled WGS sequence"/>
</dbReference>
<dbReference type="GO" id="GO:0008652">
    <property type="term" value="P:amino acid biosynthetic process"/>
    <property type="evidence" value="ECO:0007669"/>
    <property type="project" value="UniProtKB-ARBA"/>
</dbReference>
<dbReference type="InterPro" id="IPR043131">
    <property type="entry name" value="BCAT-like_N"/>
</dbReference>
<evidence type="ECO:0000256" key="6">
    <source>
        <dbReference type="RuleBase" id="RU004516"/>
    </source>
</evidence>
<dbReference type="Pfam" id="PF01063">
    <property type="entry name" value="Aminotran_4"/>
    <property type="match status" value="1"/>
</dbReference>
<comment type="caution">
    <text evidence="7">The sequence shown here is derived from an EMBL/GenBank/DDBJ whole genome shotgun (WGS) entry which is preliminary data.</text>
</comment>
<evidence type="ECO:0000256" key="2">
    <source>
        <dbReference type="ARBA" id="ARBA00009320"/>
    </source>
</evidence>
<dbReference type="GO" id="GO:0046394">
    <property type="term" value="P:carboxylic acid biosynthetic process"/>
    <property type="evidence" value="ECO:0007669"/>
    <property type="project" value="UniProtKB-ARBA"/>
</dbReference>
<dbReference type="GO" id="GO:0008696">
    <property type="term" value="F:4-amino-4-deoxychorismate lyase activity"/>
    <property type="evidence" value="ECO:0007669"/>
    <property type="project" value="UniProtKB-EC"/>
</dbReference>
<evidence type="ECO:0000256" key="5">
    <source>
        <dbReference type="RuleBase" id="RU004106"/>
    </source>
</evidence>
<evidence type="ECO:0000256" key="3">
    <source>
        <dbReference type="ARBA" id="ARBA00011738"/>
    </source>
</evidence>
<dbReference type="SUPFAM" id="SSF56752">
    <property type="entry name" value="D-aminoacid aminotransferase-like PLP-dependent enzymes"/>
    <property type="match status" value="1"/>
</dbReference>
<proteinExistence type="inferred from homology"/>
<dbReference type="GO" id="GO:0005829">
    <property type="term" value="C:cytosol"/>
    <property type="evidence" value="ECO:0007669"/>
    <property type="project" value="TreeGrafter"/>
</dbReference>
<keyword evidence="4 6" id="KW-0663">Pyridoxal phosphate</keyword>
<evidence type="ECO:0000313" key="7">
    <source>
        <dbReference type="EMBL" id="MCK6255150.1"/>
    </source>
</evidence>
<dbReference type="CDD" id="cd00449">
    <property type="entry name" value="PLPDE_IV"/>
    <property type="match status" value="1"/>
</dbReference>
<dbReference type="EC" id="4.1.3.38" evidence="7"/>
<dbReference type="InterPro" id="IPR036038">
    <property type="entry name" value="Aminotransferase-like"/>
</dbReference>
<dbReference type="InterPro" id="IPR050571">
    <property type="entry name" value="Class-IV_PLP-Dep_Aminotrnsfr"/>
</dbReference>
<dbReference type="PROSITE" id="PS00770">
    <property type="entry name" value="AA_TRANSFER_CLASS_4"/>
    <property type="match status" value="1"/>
</dbReference>
<evidence type="ECO:0000256" key="4">
    <source>
        <dbReference type="ARBA" id="ARBA00022898"/>
    </source>
</evidence>
<dbReference type="PANTHER" id="PTHR42743">
    <property type="entry name" value="AMINO-ACID AMINOTRANSFERASE"/>
    <property type="match status" value="1"/>
</dbReference>
<name>A0A9X1X875_9BACL</name>
<dbReference type="AlphaFoldDB" id="A0A9X1X875"/>
<evidence type="ECO:0000256" key="1">
    <source>
        <dbReference type="ARBA" id="ARBA00001933"/>
    </source>
</evidence>
<evidence type="ECO:0000313" key="8">
    <source>
        <dbReference type="Proteomes" id="UP001139011"/>
    </source>
</evidence>
<dbReference type="InterPro" id="IPR043132">
    <property type="entry name" value="BCAT-like_C"/>
</dbReference>
<sequence>MYLSIDGKLVSKNEASISPLDHGYMYGLGAFETVRVYNGHPFLWEEHMKRLKEALVELNIKHELDSAAAWIDTRRLMRRNKWKNAYIRFNISAGAGEIGLQTDPYLNPTVIIYGKPLPEQGPFNEKELVVLQTRRNTPEGRIRLKSHHYLNSILGKRELNRPHEQEGLFLTEDGFVSEGTVSNVFWIKDGVLYTPSINTGILNGITRQFVMASAAKMGMPAEEGLYSSLDVQNADEIFLTNSIQEIVPVRTFQGKDFPGAGGQTAQSLLFLYHSCSKSLWSIDELFEGRTYYGTDSNSQEY</sequence>
<dbReference type="EMBL" id="JAIWJX010000002">
    <property type="protein sequence ID" value="MCK6255150.1"/>
    <property type="molecule type" value="Genomic_DNA"/>
</dbReference>
<reference evidence="7" key="1">
    <citation type="submission" date="2021-09" db="EMBL/GenBank/DDBJ databases">
        <title>Genome analysis of Fictibacillus sp. KIGAM418 isolated from marine sediment.</title>
        <authorList>
            <person name="Seo M.-J."/>
            <person name="Cho E.-S."/>
            <person name="Hwang C.Y."/>
        </authorList>
    </citation>
    <scope>NUCLEOTIDE SEQUENCE</scope>
    <source>
        <strain evidence="7">KIGAM418</strain>
    </source>
</reference>
<dbReference type="NCBIfam" id="NF005800">
    <property type="entry name" value="PRK07650.1"/>
    <property type="match status" value="1"/>
</dbReference>
<keyword evidence="8" id="KW-1185">Reference proteome</keyword>
<gene>
    <name evidence="7" type="primary">pabC</name>
    <name evidence="7" type="ORF">LCY76_00490</name>
</gene>
<comment type="subunit">
    <text evidence="3">Homodimer.</text>
</comment>
<comment type="similarity">
    <text evidence="2 5">Belongs to the class-IV pyridoxal-phosphate-dependent aminotransferase family.</text>
</comment>
<protein>
    <submittedName>
        <fullName evidence="7">Aminodeoxychorismate lyase</fullName>
        <ecNumber evidence="7">4.1.3.38</ecNumber>
    </submittedName>
</protein>
<dbReference type="InterPro" id="IPR018300">
    <property type="entry name" value="Aminotrans_IV_CS"/>
</dbReference>
<accession>A0A9X1X875</accession>
<dbReference type="InterPro" id="IPR001544">
    <property type="entry name" value="Aminotrans_IV"/>
</dbReference>
<dbReference type="FunFam" id="3.20.10.10:FF:000002">
    <property type="entry name" value="D-alanine aminotransferase"/>
    <property type="match status" value="1"/>
</dbReference>
<dbReference type="RefSeq" id="WP_248251056.1">
    <property type="nucleotide sequence ID" value="NZ_JAIWJX010000002.1"/>
</dbReference>
<comment type="cofactor">
    <cofactor evidence="1 6">
        <name>pyridoxal 5'-phosphate</name>
        <dbReference type="ChEBI" id="CHEBI:597326"/>
    </cofactor>
</comment>
<dbReference type="Gene3D" id="3.30.470.10">
    <property type="match status" value="1"/>
</dbReference>